<reference evidence="1 2" key="1">
    <citation type="journal article" date="2018" name="Front. Plant Sci.">
        <title>Red Clover (Trifolium pratense) and Zigzag Clover (T. medium) - A Picture of Genomic Similarities and Differences.</title>
        <authorList>
            <person name="Dluhosova J."/>
            <person name="Istvanek J."/>
            <person name="Nedelnik J."/>
            <person name="Repkova J."/>
        </authorList>
    </citation>
    <scope>NUCLEOTIDE SEQUENCE [LARGE SCALE GENOMIC DNA]</scope>
    <source>
        <strain evidence="2">cv. 10/8</strain>
        <tissue evidence="1">Leaf</tissue>
    </source>
</reference>
<dbReference type="Proteomes" id="UP000265520">
    <property type="component" value="Unassembled WGS sequence"/>
</dbReference>
<protein>
    <submittedName>
        <fullName evidence="1">Uncharacterized protein</fullName>
    </submittedName>
</protein>
<feature type="non-terminal residue" evidence="1">
    <location>
        <position position="1"/>
    </location>
</feature>
<accession>A0A392VT49</accession>
<keyword evidence="2" id="KW-1185">Reference proteome</keyword>
<organism evidence="1 2">
    <name type="scientific">Trifolium medium</name>
    <dbReference type="NCBI Taxonomy" id="97028"/>
    <lineage>
        <taxon>Eukaryota</taxon>
        <taxon>Viridiplantae</taxon>
        <taxon>Streptophyta</taxon>
        <taxon>Embryophyta</taxon>
        <taxon>Tracheophyta</taxon>
        <taxon>Spermatophyta</taxon>
        <taxon>Magnoliopsida</taxon>
        <taxon>eudicotyledons</taxon>
        <taxon>Gunneridae</taxon>
        <taxon>Pentapetalae</taxon>
        <taxon>rosids</taxon>
        <taxon>fabids</taxon>
        <taxon>Fabales</taxon>
        <taxon>Fabaceae</taxon>
        <taxon>Papilionoideae</taxon>
        <taxon>50 kb inversion clade</taxon>
        <taxon>NPAAA clade</taxon>
        <taxon>Hologalegina</taxon>
        <taxon>IRL clade</taxon>
        <taxon>Trifolieae</taxon>
        <taxon>Trifolium</taxon>
    </lineage>
</organism>
<name>A0A392VT49_9FABA</name>
<evidence type="ECO:0000313" key="2">
    <source>
        <dbReference type="Proteomes" id="UP000265520"/>
    </source>
</evidence>
<proteinExistence type="predicted"/>
<comment type="caution">
    <text evidence="1">The sequence shown here is derived from an EMBL/GenBank/DDBJ whole genome shotgun (WGS) entry which is preliminary data.</text>
</comment>
<dbReference type="EMBL" id="LXQA011223729">
    <property type="protein sequence ID" value="MCI89600.1"/>
    <property type="molecule type" value="Genomic_DNA"/>
</dbReference>
<sequence length="32" mass="3550">LNCHKCSVLRACRQLSPGEVVVRMSPAVAIRR</sequence>
<evidence type="ECO:0000313" key="1">
    <source>
        <dbReference type="EMBL" id="MCI89600.1"/>
    </source>
</evidence>
<dbReference type="AlphaFoldDB" id="A0A392VT49"/>